<evidence type="ECO:0000313" key="3">
    <source>
        <dbReference type="Proteomes" id="UP000550136"/>
    </source>
</evidence>
<dbReference type="GeneID" id="78527123"/>
<evidence type="ECO:0000313" key="2">
    <source>
        <dbReference type="EMBL" id="QPT09056.1"/>
    </source>
</evidence>
<dbReference type="EMBL" id="CP065713">
    <property type="protein sequence ID" value="QPT09056.1"/>
    <property type="molecule type" value="Genomic_DNA"/>
</dbReference>
<reference evidence="2 4" key="2">
    <citation type="submission" date="2020-12" db="EMBL/GenBank/DDBJ databases">
        <title>FDA dAtabase for Regulatory Grade micrObial Sequences (FDA-ARGOS): Supporting development and validation of Infectious Disease Dx tests.</title>
        <authorList>
            <person name="Sproer C."/>
            <person name="Gronow S."/>
            <person name="Severitt S."/>
            <person name="Schroder I."/>
            <person name="Tallon L."/>
            <person name="Sadzewicz L."/>
            <person name="Zhao X."/>
            <person name="Boylan J."/>
            <person name="Ott S."/>
            <person name="Bowen H."/>
            <person name="Vavikolanu K."/>
            <person name="Mehta A."/>
            <person name="Aluvathingal J."/>
            <person name="Nadendla S."/>
            <person name="Lowell S."/>
            <person name="Myers T."/>
            <person name="Yan Y."/>
            <person name="Sichtig H."/>
        </authorList>
    </citation>
    <scope>NUCLEOTIDE SEQUENCE [LARGE SCALE GENOMIC DNA]</scope>
    <source>
        <strain evidence="2 4">FDAARGOS_881</strain>
    </source>
</reference>
<name>A0A411LJM4_SPHPI</name>
<organism evidence="1 3">
    <name type="scientific">Sphingomonas paucimobilis</name>
    <name type="common">Pseudomonas paucimobilis</name>
    <dbReference type="NCBI Taxonomy" id="13689"/>
    <lineage>
        <taxon>Bacteria</taxon>
        <taxon>Pseudomonadati</taxon>
        <taxon>Pseudomonadota</taxon>
        <taxon>Alphaproteobacteria</taxon>
        <taxon>Sphingomonadales</taxon>
        <taxon>Sphingomonadaceae</taxon>
        <taxon>Sphingomonas</taxon>
    </lineage>
</organism>
<dbReference type="RefSeq" id="WP_126053216.1">
    <property type="nucleotide sequence ID" value="NZ_AP023323.1"/>
</dbReference>
<reference evidence="1 3" key="1">
    <citation type="submission" date="2020-05" db="EMBL/GenBank/DDBJ databases">
        <title>Draft Genome Sequences of Sphingomonas sp. Isolated from the International Space Station.</title>
        <authorList>
            <person name="Bijlani S."/>
            <person name="Singh N.K."/>
            <person name="Mason C.E."/>
            <person name="Wang C.C."/>
            <person name="Venkateswaran K."/>
        </authorList>
    </citation>
    <scope>NUCLEOTIDE SEQUENCE [LARGE SCALE GENOMIC DNA]</scope>
    <source>
        <strain evidence="1 3">FKI-L5-BR-P1</strain>
    </source>
</reference>
<dbReference type="Proteomes" id="UP000550136">
    <property type="component" value="Unassembled WGS sequence"/>
</dbReference>
<evidence type="ECO:0000313" key="1">
    <source>
        <dbReference type="EMBL" id="NNG59557.1"/>
    </source>
</evidence>
<dbReference type="Proteomes" id="UP000594836">
    <property type="component" value="Chromosome"/>
</dbReference>
<dbReference type="EMBL" id="JABEOU010000057">
    <property type="protein sequence ID" value="NNG59557.1"/>
    <property type="molecule type" value="Genomic_DNA"/>
</dbReference>
<proteinExistence type="predicted"/>
<gene>
    <name evidence="1" type="ORF">HKX06_19600</name>
    <name evidence="2" type="ORF">I6G38_01635</name>
</gene>
<dbReference type="AlphaFoldDB" id="A0A411LJM4"/>
<evidence type="ECO:0000313" key="4">
    <source>
        <dbReference type="Proteomes" id="UP000594836"/>
    </source>
</evidence>
<sequence length="86" mass="9317">MTSQINLDIPLNATVVIIDPISGAASQTGDAREVLLAATRAAKTQPIQRGNNGTRYDVQLRDDSAEMLWKLAGGIEIERCFTTQKS</sequence>
<accession>A0A411LJM4</accession>
<protein>
    <submittedName>
        <fullName evidence="1">Uncharacterized protein</fullName>
    </submittedName>
</protein>